<dbReference type="Proteomes" id="UP000192342">
    <property type="component" value="Unassembled WGS sequence"/>
</dbReference>
<reference evidence="2 3" key="1">
    <citation type="submission" date="2013-04" db="EMBL/GenBank/DDBJ databases">
        <title>Oceanococcus atlanticus 22II-S10r2 Genome Sequencing.</title>
        <authorList>
            <person name="Lai Q."/>
            <person name="Li G."/>
            <person name="Shao Z."/>
        </authorList>
    </citation>
    <scope>NUCLEOTIDE SEQUENCE [LARGE SCALE GENOMIC DNA]</scope>
    <source>
        <strain evidence="2 3">22II-S10r2</strain>
    </source>
</reference>
<comment type="caution">
    <text evidence="2">The sequence shown here is derived from an EMBL/GenBank/DDBJ whole genome shotgun (WGS) entry which is preliminary data.</text>
</comment>
<dbReference type="STRING" id="1317117.ATO7_07582"/>
<name>A0A1Y1SEB5_9GAMM</name>
<sequence>MAQSGSSVELQDMTRQLYAELKGLAATLRRQHQVGDTLNTTALVGEAYLKLRHSGGWESRQHFLRVAAHAIRQVLVDEARYWLTAKRQGASSAVSLDDQHDVGEAASDEFLVNLDQALTQLEAFNPRLAALVECRYFAGYSDDDITALLDITERTLRRDWVKAKAWLHHVLGEEIH</sequence>
<gene>
    <name evidence="2" type="ORF">ATO7_07582</name>
</gene>
<organism evidence="2 3">
    <name type="scientific">Oceanococcus atlanticus</name>
    <dbReference type="NCBI Taxonomy" id="1317117"/>
    <lineage>
        <taxon>Bacteria</taxon>
        <taxon>Pseudomonadati</taxon>
        <taxon>Pseudomonadota</taxon>
        <taxon>Gammaproteobacteria</taxon>
        <taxon>Chromatiales</taxon>
        <taxon>Oceanococcaceae</taxon>
        <taxon>Oceanococcus</taxon>
    </lineage>
</organism>
<proteinExistence type="predicted"/>
<dbReference type="EMBL" id="AQQV01000002">
    <property type="protein sequence ID" value="ORE86882.1"/>
    <property type="molecule type" value="Genomic_DNA"/>
</dbReference>
<dbReference type="InterPro" id="IPR011517">
    <property type="entry name" value="RNA_pol_sigma70_ECF-like"/>
</dbReference>
<dbReference type="InterPro" id="IPR053812">
    <property type="entry name" value="HTH_Sigma70_ECF-like"/>
</dbReference>
<evidence type="ECO:0000313" key="3">
    <source>
        <dbReference type="Proteomes" id="UP000192342"/>
    </source>
</evidence>
<accession>A0A1Y1SEB5</accession>
<dbReference type="NCBIfam" id="TIGR02999">
    <property type="entry name" value="Sig-70_X6"/>
    <property type="match status" value="1"/>
</dbReference>
<dbReference type="Pfam" id="PF07638">
    <property type="entry name" value="Sigma70_ECF"/>
    <property type="match status" value="1"/>
</dbReference>
<evidence type="ECO:0000313" key="2">
    <source>
        <dbReference type="EMBL" id="ORE86882.1"/>
    </source>
</evidence>
<evidence type="ECO:0000259" key="1">
    <source>
        <dbReference type="Pfam" id="PF07638"/>
    </source>
</evidence>
<feature type="domain" description="RNA polymerase sigma-70 ECF-like HTH" evidence="1">
    <location>
        <begin position="3"/>
        <end position="169"/>
    </location>
</feature>
<dbReference type="Gene3D" id="1.10.10.10">
    <property type="entry name" value="Winged helix-like DNA-binding domain superfamily/Winged helix DNA-binding domain"/>
    <property type="match status" value="1"/>
</dbReference>
<dbReference type="InterPro" id="IPR036388">
    <property type="entry name" value="WH-like_DNA-bd_sf"/>
</dbReference>
<keyword evidence="3" id="KW-1185">Reference proteome</keyword>
<dbReference type="InterPro" id="IPR013324">
    <property type="entry name" value="RNA_pol_sigma_r3/r4-like"/>
</dbReference>
<dbReference type="SUPFAM" id="SSF88659">
    <property type="entry name" value="Sigma3 and sigma4 domains of RNA polymerase sigma factors"/>
    <property type="match status" value="1"/>
</dbReference>
<dbReference type="AlphaFoldDB" id="A0A1Y1SEB5"/>
<protein>
    <submittedName>
        <fullName evidence="2">ECF sigma factor family protein</fullName>
    </submittedName>
</protein>